<organism evidence="3 4">
    <name type="scientific">Glonium stellatum</name>
    <dbReference type="NCBI Taxonomy" id="574774"/>
    <lineage>
        <taxon>Eukaryota</taxon>
        <taxon>Fungi</taxon>
        <taxon>Dikarya</taxon>
        <taxon>Ascomycota</taxon>
        <taxon>Pezizomycotina</taxon>
        <taxon>Dothideomycetes</taxon>
        <taxon>Pleosporomycetidae</taxon>
        <taxon>Gloniales</taxon>
        <taxon>Gloniaceae</taxon>
        <taxon>Glonium</taxon>
    </lineage>
</organism>
<feature type="transmembrane region" description="Helical" evidence="2">
    <location>
        <begin position="153"/>
        <end position="174"/>
    </location>
</feature>
<dbReference type="EMBL" id="KV749028">
    <property type="protein sequence ID" value="OCL11567.1"/>
    <property type="molecule type" value="Genomic_DNA"/>
</dbReference>
<keyword evidence="4" id="KW-1185">Reference proteome</keyword>
<evidence type="ECO:0000256" key="1">
    <source>
        <dbReference type="SAM" id="MobiDB-lite"/>
    </source>
</evidence>
<dbReference type="OrthoDB" id="5387214at2759"/>
<feature type="compositionally biased region" description="Polar residues" evidence="1">
    <location>
        <begin position="34"/>
        <end position="50"/>
    </location>
</feature>
<evidence type="ECO:0000313" key="3">
    <source>
        <dbReference type="EMBL" id="OCL11567.1"/>
    </source>
</evidence>
<proteinExistence type="predicted"/>
<gene>
    <name evidence="3" type="ORF">AOQ84DRAFT_185365</name>
</gene>
<sequence>MSADEKTTFGAVVETTTPTRLPQPTPPHLRSAPSHESTLSTIPSIKSTPVTPGEGHDPTNPYSAFYSHPDARRSMDEHTPHSKTHLEVCEYDLESGSPISATTTVSPPKLSVDGRVKECTMWPSKQTMMQRAKARKREQSCAPFRNLTRKQKLWAKVFIALFVVAAAVGLGVGISRAVGGGVWAGNGHNKQIPAGS</sequence>
<evidence type="ECO:0000313" key="4">
    <source>
        <dbReference type="Proteomes" id="UP000250140"/>
    </source>
</evidence>
<reference evidence="3 4" key="1">
    <citation type="journal article" date="2016" name="Nat. Commun.">
        <title>Ectomycorrhizal ecology is imprinted in the genome of the dominant symbiotic fungus Cenococcum geophilum.</title>
        <authorList>
            <consortium name="DOE Joint Genome Institute"/>
            <person name="Peter M."/>
            <person name="Kohler A."/>
            <person name="Ohm R.A."/>
            <person name="Kuo A."/>
            <person name="Krutzmann J."/>
            <person name="Morin E."/>
            <person name="Arend M."/>
            <person name="Barry K.W."/>
            <person name="Binder M."/>
            <person name="Choi C."/>
            <person name="Clum A."/>
            <person name="Copeland A."/>
            <person name="Grisel N."/>
            <person name="Haridas S."/>
            <person name="Kipfer T."/>
            <person name="LaButti K."/>
            <person name="Lindquist E."/>
            <person name="Lipzen A."/>
            <person name="Maire R."/>
            <person name="Meier B."/>
            <person name="Mihaltcheva S."/>
            <person name="Molinier V."/>
            <person name="Murat C."/>
            <person name="Poggeler S."/>
            <person name="Quandt C.A."/>
            <person name="Sperisen C."/>
            <person name="Tritt A."/>
            <person name="Tisserant E."/>
            <person name="Crous P.W."/>
            <person name="Henrissat B."/>
            <person name="Nehls U."/>
            <person name="Egli S."/>
            <person name="Spatafora J.W."/>
            <person name="Grigoriev I.V."/>
            <person name="Martin F.M."/>
        </authorList>
    </citation>
    <scope>NUCLEOTIDE SEQUENCE [LARGE SCALE GENOMIC DNA]</scope>
    <source>
        <strain evidence="3 4">CBS 207.34</strain>
    </source>
</reference>
<keyword evidence="2" id="KW-0812">Transmembrane</keyword>
<feature type="region of interest" description="Disordered" evidence="1">
    <location>
        <begin position="15"/>
        <end position="59"/>
    </location>
</feature>
<dbReference type="Proteomes" id="UP000250140">
    <property type="component" value="Unassembled WGS sequence"/>
</dbReference>
<evidence type="ECO:0000256" key="2">
    <source>
        <dbReference type="SAM" id="Phobius"/>
    </source>
</evidence>
<keyword evidence="2" id="KW-1133">Transmembrane helix</keyword>
<dbReference type="AlphaFoldDB" id="A0A8E2JWB6"/>
<protein>
    <submittedName>
        <fullName evidence="3">Uncharacterized protein</fullName>
    </submittedName>
</protein>
<name>A0A8E2JWB6_9PEZI</name>
<accession>A0A8E2JWB6</accession>
<keyword evidence="2" id="KW-0472">Membrane</keyword>